<dbReference type="CDD" id="cd03801">
    <property type="entry name" value="GT4_PimA-like"/>
    <property type="match status" value="1"/>
</dbReference>
<protein>
    <submittedName>
        <fullName evidence="4">Glycosyltransferase</fullName>
    </submittedName>
</protein>
<evidence type="ECO:0000259" key="2">
    <source>
        <dbReference type="Pfam" id="PF00534"/>
    </source>
</evidence>
<evidence type="ECO:0000259" key="3">
    <source>
        <dbReference type="Pfam" id="PF13439"/>
    </source>
</evidence>
<keyword evidence="1 4" id="KW-0808">Transferase</keyword>
<dbReference type="Pfam" id="PF00534">
    <property type="entry name" value="Glycos_transf_1"/>
    <property type="match status" value="1"/>
</dbReference>
<name>A0A844KCI0_9FIRM</name>
<organism evidence="4 5">
    <name type="scientific">Mediterraneibacter faecis</name>
    <dbReference type="NCBI Taxonomy" id="592978"/>
    <lineage>
        <taxon>Bacteria</taxon>
        <taxon>Bacillati</taxon>
        <taxon>Bacillota</taxon>
        <taxon>Clostridia</taxon>
        <taxon>Lachnospirales</taxon>
        <taxon>Lachnospiraceae</taxon>
        <taxon>Mediterraneibacter</taxon>
    </lineage>
</organism>
<dbReference type="GO" id="GO:0016757">
    <property type="term" value="F:glycosyltransferase activity"/>
    <property type="evidence" value="ECO:0007669"/>
    <property type="project" value="InterPro"/>
</dbReference>
<dbReference type="AlphaFoldDB" id="A0A844KCI0"/>
<keyword evidence="5" id="KW-1185">Reference proteome</keyword>
<feature type="domain" description="Glycosyltransferase subfamily 4-like N-terminal" evidence="3">
    <location>
        <begin position="19"/>
        <end position="182"/>
    </location>
</feature>
<evidence type="ECO:0000256" key="1">
    <source>
        <dbReference type="ARBA" id="ARBA00022679"/>
    </source>
</evidence>
<dbReference type="PANTHER" id="PTHR46401:SF2">
    <property type="entry name" value="GLYCOSYLTRANSFERASE WBBK-RELATED"/>
    <property type="match status" value="1"/>
</dbReference>
<dbReference type="GO" id="GO:0009103">
    <property type="term" value="P:lipopolysaccharide biosynthetic process"/>
    <property type="evidence" value="ECO:0007669"/>
    <property type="project" value="TreeGrafter"/>
</dbReference>
<accession>A0A844KCI0</accession>
<evidence type="ECO:0000313" key="5">
    <source>
        <dbReference type="Proteomes" id="UP000448177"/>
    </source>
</evidence>
<dbReference type="InterPro" id="IPR028098">
    <property type="entry name" value="Glyco_trans_4-like_N"/>
</dbReference>
<gene>
    <name evidence="4" type="ORF">GMD21_04785</name>
</gene>
<dbReference type="PANTHER" id="PTHR46401">
    <property type="entry name" value="GLYCOSYLTRANSFERASE WBBK-RELATED"/>
    <property type="match status" value="1"/>
</dbReference>
<dbReference type="Pfam" id="PF13439">
    <property type="entry name" value="Glyco_transf_4"/>
    <property type="match status" value="1"/>
</dbReference>
<reference evidence="4 5" key="1">
    <citation type="journal article" date="2019" name="Nat. Med.">
        <title>A library of human gut bacterial isolates paired with longitudinal multiomics data enables mechanistic microbiome research.</title>
        <authorList>
            <person name="Poyet M."/>
            <person name="Groussin M."/>
            <person name="Gibbons S.M."/>
            <person name="Avila-Pacheco J."/>
            <person name="Jiang X."/>
            <person name="Kearney S.M."/>
            <person name="Perrotta A.R."/>
            <person name="Berdy B."/>
            <person name="Zhao S."/>
            <person name="Lieberman T.D."/>
            <person name="Swanson P.K."/>
            <person name="Smith M."/>
            <person name="Roesemann S."/>
            <person name="Alexander J.E."/>
            <person name="Rich S.A."/>
            <person name="Livny J."/>
            <person name="Vlamakis H."/>
            <person name="Clish C."/>
            <person name="Bullock K."/>
            <person name="Deik A."/>
            <person name="Scott J."/>
            <person name="Pierce K.A."/>
            <person name="Xavier R.J."/>
            <person name="Alm E.J."/>
        </authorList>
    </citation>
    <scope>NUCLEOTIDE SEQUENCE [LARGE SCALE GENOMIC DNA]</scope>
    <source>
        <strain evidence="4 5">BIOML-A1</strain>
    </source>
</reference>
<proteinExistence type="predicted"/>
<sequence>MKDKFAVSMFGQKRLSREGGIEIVVKELCTRMARDGCQVTCYNRSGHHVSGAEYDNKIEYDGIRQKFVPTIERKGLAAVSSSFFAALYSAFGKYDVVHIHAEGPAFFSWLPKKFGKRVVVTIHGIDWQREKWKSGFGAKFIRQGEKNAVKYADEIIVLSKGVQDYFKETYGRKTHFIPNGVNRPQIREANLITEKFGLKKDSYILFLGRLVPEKGIRYLVEAFKNVKTDKKLVIAGGSSDTDSFMAELKELAKGDDRILFTGFVQGAMLDELYSNTYIYTLPSDLEGMPLSLLEAMSYGNCCLVSDIPECAEVVEDKALIFKKSDVEDLREKLQDACDHPEMVMRMKNQAADFICEKYNWDEVARETMKLYRRK</sequence>
<dbReference type="InterPro" id="IPR001296">
    <property type="entry name" value="Glyco_trans_1"/>
</dbReference>
<comment type="caution">
    <text evidence="4">The sequence shown here is derived from an EMBL/GenBank/DDBJ whole genome shotgun (WGS) entry which is preliminary data.</text>
</comment>
<dbReference type="RefSeq" id="WP_155203760.1">
    <property type="nucleotide sequence ID" value="NZ_DAWEFD010000030.1"/>
</dbReference>
<evidence type="ECO:0000313" key="4">
    <source>
        <dbReference type="EMBL" id="MTR76003.1"/>
    </source>
</evidence>
<dbReference type="Gene3D" id="3.40.50.2000">
    <property type="entry name" value="Glycogen Phosphorylase B"/>
    <property type="match status" value="2"/>
</dbReference>
<dbReference type="Proteomes" id="UP000448177">
    <property type="component" value="Unassembled WGS sequence"/>
</dbReference>
<feature type="domain" description="Glycosyl transferase family 1" evidence="2">
    <location>
        <begin position="195"/>
        <end position="351"/>
    </location>
</feature>
<dbReference type="EMBL" id="WNAF01000002">
    <property type="protein sequence ID" value="MTR76003.1"/>
    <property type="molecule type" value="Genomic_DNA"/>
</dbReference>
<dbReference type="SUPFAM" id="SSF53756">
    <property type="entry name" value="UDP-Glycosyltransferase/glycogen phosphorylase"/>
    <property type="match status" value="1"/>
</dbReference>